<comment type="caution">
    <text evidence="1">The sequence shown here is derived from an EMBL/GenBank/DDBJ whole genome shotgun (WGS) entry which is preliminary data.</text>
</comment>
<protein>
    <submittedName>
        <fullName evidence="1">Uncharacterized protein</fullName>
    </submittedName>
</protein>
<reference evidence="1 2" key="1">
    <citation type="submission" date="2015-01" db="EMBL/GenBank/DDBJ databases">
        <title>Evolution of Trichinella species and genotypes.</title>
        <authorList>
            <person name="Korhonen P.K."/>
            <person name="Edoardo P."/>
            <person name="Giuseppe L.R."/>
            <person name="Gasser R.B."/>
        </authorList>
    </citation>
    <scope>NUCLEOTIDE SEQUENCE [LARGE SCALE GENOMIC DNA]</scope>
    <source>
        <strain evidence="1">ISS13</strain>
    </source>
</reference>
<dbReference type="EMBL" id="JYDR01000138">
    <property type="protein sequence ID" value="KRY67401.1"/>
    <property type="molecule type" value="Genomic_DNA"/>
</dbReference>
<dbReference type="AlphaFoldDB" id="A0A0V1E0N3"/>
<organism evidence="1 2">
    <name type="scientific">Trichinella pseudospiralis</name>
    <name type="common">Parasitic roundworm</name>
    <dbReference type="NCBI Taxonomy" id="6337"/>
    <lineage>
        <taxon>Eukaryota</taxon>
        <taxon>Metazoa</taxon>
        <taxon>Ecdysozoa</taxon>
        <taxon>Nematoda</taxon>
        <taxon>Enoplea</taxon>
        <taxon>Dorylaimia</taxon>
        <taxon>Trichinellida</taxon>
        <taxon>Trichinellidae</taxon>
        <taxon>Trichinella</taxon>
    </lineage>
</organism>
<evidence type="ECO:0000313" key="1">
    <source>
        <dbReference type="EMBL" id="KRY67401.1"/>
    </source>
</evidence>
<accession>A0A0V1E0N3</accession>
<sequence length="95" mass="11266">MEPEQQSFVKPFKDTAPFSMAKQIQMVFLFSFANLMMNLQRHEKHVQRDEKTNFQMSLPSCLICLRNFTSDKKSLFECIFTQIYTIAIDSYHDDD</sequence>
<gene>
    <name evidence="1" type="ORF">T4A_6440</name>
</gene>
<evidence type="ECO:0000313" key="2">
    <source>
        <dbReference type="Proteomes" id="UP000054632"/>
    </source>
</evidence>
<name>A0A0V1E0N3_TRIPS</name>
<dbReference type="Proteomes" id="UP000054632">
    <property type="component" value="Unassembled WGS sequence"/>
</dbReference>
<proteinExistence type="predicted"/>